<accession>A0A4Z1K625</accession>
<organism evidence="2 3">
    <name type="scientific">Botrytis elliptica</name>
    <dbReference type="NCBI Taxonomy" id="278938"/>
    <lineage>
        <taxon>Eukaryota</taxon>
        <taxon>Fungi</taxon>
        <taxon>Dikarya</taxon>
        <taxon>Ascomycota</taxon>
        <taxon>Pezizomycotina</taxon>
        <taxon>Leotiomycetes</taxon>
        <taxon>Helotiales</taxon>
        <taxon>Sclerotiniaceae</taxon>
        <taxon>Botrytis</taxon>
    </lineage>
</organism>
<gene>
    <name evidence="2" type="ORF">BELL_0031g00140</name>
</gene>
<feature type="compositionally biased region" description="Polar residues" evidence="1">
    <location>
        <begin position="44"/>
        <end position="59"/>
    </location>
</feature>
<dbReference type="Proteomes" id="UP000297229">
    <property type="component" value="Unassembled WGS sequence"/>
</dbReference>
<sequence length="200" mass="21552">MDRFRRKDETPKKTKLVISNPVVDGSDGSGPWNRAFPQAYVHKNSAQGNTGGVSSQSNFAHGDQAPHGSSSDTQYAHAEGHNHASSSFSPIASPHHQSNHPPPRPARPQQSDMNASMARQSSDTGRPRSQDHTTSTQRNSSRPPSAHSRASSGGAPPNDTASTSQRGSSDSSRSHSSTVSSRDPFEYDSPENKKRLEKKE</sequence>
<keyword evidence="3" id="KW-1185">Reference proteome</keyword>
<feature type="region of interest" description="Disordered" evidence="1">
    <location>
        <begin position="1"/>
        <end position="200"/>
    </location>
</feature>
<protein>
    <submittedName>
        <fullName evidence="2">Uncharacterized protein</fullName>
    </submittedName>
</protein>
<reference evidence="2 3" key="1">
    <citation type="submission" date="2017-12" db="EMBL/GenBank/DDBJ databases">
        <title>Comparative genomics of Botrytis spp.</title>
        <authorList>
            <person name="Valero-Jimenez C.A."/>
            <person name="Tapia P."/>
            <person name="Veloso J."/>
            <person name="Silva-Moreno E."/>
            <person name="Staats M."/>
            <person name="Valdes J.H."/>
            <person name="Van Kan J.A.L."/>
        </authorList>
    </citation>
    <scope>NUCLEOTIDE SEQUENCE [LARGE SCALE GENOMIC DNA]</scope>
    <source>
        <strain evidence="2 3">Be9601</strain>
    </source>
</reference>
<feature type="compositionally biased region" description="Basic and acidic residues" evidence="1">
    <location>
        <begin position="1"/>
        <end position="12"/>
    </location>
</feature>
<dbReference type="EMBL" id="PQXM01000031">
    <property type="protein sequence ID" value="TGO79480.1"/>
    <property type="molecule type" value="Genomic_DNA"/>
</dbReference>
<feature type="compositionally biased region" description="Low complexity" evidence="1">
    <location>
        <begin position="140"/>
        <end position="182"/>
    </location>
</feature>
<evidence type="ECO:0000313" key="2">
    <source>
        <dbReference type="EMBL" id="TGO79480.1"/>
    </source>
</evidence>
<feature type="compositionally biased region" description="Polar residues" evidence="1">
    <location>
        <begin position="108"/>
        <end position="124"/>
    </location>
</feature>
<evidence type="ECO:0000256" key="1">
    <source>
        <dbReference type="SAM" id="MobiDB-lite"/>
    </source>
</evidence>
<name>A0A4Z1K625_9HELO</name>
<evidence type="ECO:0000313" key="3">
    <source>
        <dbReference type="Proteomes" id="UP000297229"/>
    </source>
</evidence>
<comment type="caution">
    <text evidence="2">The sequence shown here is derived from an EMBL/GenBank/DDBJ whole genome shotgun (WGS) entry which is preliminary data.</text>
</comment>
<dbReference type="AlphaFoldDB" id="A0A4Z1K625"/>
<proteinExistence type="predicted"/>
<feature type="compositionally biased region" description="Basic and acidic residues" evidence="1">
    <location>
        <begin position="190"/>
        <end position="200"/>
    </location>
</feature>